<accession>C0NAA5</accession>
<sequence length="198" mass="21745">MPEGPGGGGGGEAVAGRKTANFLSDSSKKGNGVKTQAQGSGKHKHGVNELCLEEKRGKKVQLQLQLRLRLQLQLLNALEQFAHIYYIYISTSMSLHLCLHLHLPDRTLIADWPLIGRRQKPQRVLFSSCQGFWNTVEGLGAEILLCQHLAADIDIRAHKKHNGGDRGYWGKDLQGQGRAKVFKQGEDRGAGGDEVSKT</sequence>
<feature type="region of interest" description="Disordered" evidence="1">
    <location>
        <begin position="22"/>
        <end position="42"/>
    </location>
</feature>
<evidence type="ECO:0000256" key="1">
    <source>
        <dbReference type="SAM" id="MobiDB-lite"/>
    </source>
</evidence>
<dbReference type="GeneID" id="69033068"/>
<dbReference type="AlphaFoldDB" id="C0NAA5"/>
<feature type="compositionally biased region" description="Basic and acidic residues" evidence="1">
    <location>
        <begin position="183"/>
        <end position="198"/>
    </location>
</feature>
<dbReference type="HOGENOM" id="CLU_1377755_0_0_1"/>
<evidence type="ECO:0000313" key="2">
    <source>
        <dbReference type="EMBL" id="EEH10596.1"/>
    </source>
</evidence>
<dbReference type="RefSeq" id="XP_045291076.1">
    <property type="nucleotide sequence ID" value="XM_045427101.1"/>
</dbReference>
<name>C0NAA5_AJECG</name>
<evidence type="ECO:0000313" key="3">
    <source>
        <dbReference type="Proteomes" id="UP000001631"/>
    </source>
</evidence>
<gene>
    <name evidence="2" type="ORF">HCBG_00051</name>
</gene>
<organism evidence="2 3">
    <name type="scientific">Ajellomyces capsulatus (strain G186AR / H82 / ATCC MYA-2454 / RMSCC 2432)</name>
    <name type="common">Darling's disease fungus</name>
    <name type="synonym">Histoplasma capsulatum</name>
    <dbReference type="NCBI Taxonomy" id="447093"/>
    <lineage>
        <taxon>Eukaryota</taxon>
        <taxon>Fungi</taxon>
        <taxon>Dikarya</taxon>
        <taxon>Ascomycota</taxon>
        <taxon>Pezizomycotina</taxon>
        <taxon>Eurotiomycetes</taxon>
        <taxon>Eurotiomycetidae</taxon>
        <taxon>Onygenales</taxon>
        <taxon>Ajellomycetaceae</taxon>
        <taxon>Histoplasma</taxon>
    </lineage>
</organism>
<dbReference type="Proteomes" id="UP000001631">
    <property type="component" value="Unassembled WGS sequence"/>
</dbReference>
<reference evidence="2" key="1">
    <citation type="submission" date="2009-02" db="EMBL/GenBank/DDBJ databases">
        <title>The Genome Sequence of Ajellomyces capsulatus strain G186AR.</title>
        <authorList>
            <consortium name="The Broad Institute Genome Sequencing Platform"/>
            <person name="Champion M."/>
            <person name="Cuomo C."/>
            <person name="Ma L.-J."/>
            <person name="Henn M.R."/>
            <person name="Sil A."/>
            <person name="Goldman B."/>
            <person name="Young S.K."/>
            <person name="Kodira C.D."/>
            <person name="Zeng Q."/>
            <person name="Koehrsen M."/>
            <person name="Alvarado L."/>
            <person name="Berlin A."/>
            <person name="Borenstein D."/>
            <person name="Chen Z."/>
            <person name="Engels R."/>
            <person name="Freedman E."/>
            <person name="Gellesch M."/>
            <person name="Goldberg J."/>
            <person name="Griggs A."/>
            <person name="Gujja S."/>
            <person name="Heiman D."/>
            <person name="Hepburn T."/>
            <person name="Howarth C."/>
            <person name="Jen D."/>
            <person name="Larson L."/>
            <person name="Lewis B."/>
            <person name="Mehta T."/>
            <person name="Park D."/>
            <person name="Pearson M."/>
            <person name="Roberts A."/>
            <person name="Saif S."/>
            <person name="Shea T."/>
            <person name="Shenoy N."/>
            <person name="Sisk P."/>
            <person name="Stolte C."/>
            <person name="Sykes S."/>
            <person name="Walk T."/>
            <person name="White J."/>
            <person name="Yandava C."/>
            <person name="Klein B."/>
            <person name="McEwen J.G."/>
            <person name="Puccia R."/>
            <person name="Goldman G.H."/>
            <person name="Felipe M.S."/>
            <person name="Nino-Vega G."/>
            <person name="San-Blas G."/>
            <person name="Taylor J."/>
            <person name="Mendoza L."/>
            <person name="Galagan J."/>
            <person name="Nusbaum C."/>
            <person name="Birren B."/>
        </authorList>
    </citation>
    <scope>NUCLEOTIDE SEQUENCE</scope>
    <source>
        <strain evidence="2">G186AR</strain>
    </source>
</reference>
<dbReference type="InParanoid" id="C0NAA5"/>
<keyword evidence="3" id="KW-1185">Reference proteome</keyword>
<feature type="region of interest" description="Disordered" evidence="1">
    <location>
        <begin position="166"/>
        <end position="198"/>
    </location>
</feature>
<proteinExistence type="predicted"/>
<protein>
    <submittedName>
        <fullName evidence="2">Uncharacterized protein</fullName>
    </submittedName>
</protein>
<dbReference type="EMBL" id="GG663363">
    <property type="protein sequence ID" value="EEH10596.1"/>
    <property type="molecule type" value="Genomic_DNA"/>
</dbReference>